<dbReference type="InterPro" id="IPR016181">
    <property type="entry name" value="Acyl_CoA_acyltransferase"/>
</dbReference>
<dbReference type="SUPFAM" id="SSF55729">
    <property type="entry name" value="Acyl-CoA N-acyltransferases (Nat)"/>
    <property type="match status" value="1"/>
</dbReference>
<evidence type="ECO:0000313" key="3">
    <source>
        <dbReference type="EMBL" id="ADZ85653.1"/>
    </source>
</evidence>
<dbReference type="PROSITE" id="PS51186">
    <property type="entry name" value="GNAT"/>
    <property type="match status" value="1"/>
</dbReference>
<keyword evidence="4" id="KW-1185">Reference proteome</keyword>
<keyword evidence="1" id="KW-0175">Coiled coil</keyword>
<dbReference type="RefSeq" id="WP_013658926.1">
    <property type="nucleotide sequence ID" value="NC_015275.1"/>
</dbReference>
<gene>
    <name evidence="3" type="ordered locus">Clole_3975</name>
</gene>
<dbReference type="Gene3D" id="3.40.630.30">
    <property type="match status" value="1"/>
</dbReference>
<dbReference type="GO" id="GO:0016747">
    <property type="term" value="F:acyltransferase activity, transferring groups other than amino-acyl groups"/>
    <property type="evidence" value="ECO:0007669"/>
    <property type="project" value="InterPro"/>
</dbReference>
<name>F2JKD8_CELLD</name>
<evidence type="ECO:0000259" key="2">
    <source>
        <dbReference type="PROSITE" id="PS51186"/>
    </source>
</evidence>
<dbReference type="AlphaFoldDB" id="F2JKD8"/>
<organism evidence="3 4">
    <name type="scientific">Cellulosilyticum lentocellum (strain ATCC 49066 / DSM 5427 / NCIMB 11756 / RHM5)</name>
    <name type="common">Clostridium lentocellum</name>
    <dbReference type="NCBI Taxonomy" id="642492"/>
    <lineage>
        <taxon>Bacteria</taxon>
        <taxon>Bacillati</taxon>
        <taxon>Bacillota</taxon>
        <taxon>Clostridia</taxon>
        <taxon>Lachnospirales</taxon>
        <taxon>Cellulosilyticaceae</taxon>
        <taxon>Cellulosilyticum</taxon>
    </lineage>
</organism>
<dbReference type="STRING" id="642492.Clole_3975"/>
<dbReference type="PANTHER" id="PTHR41368:SF1">
    <property type="entry name" value="PROTEIN YGHO"/>
    <property type="match status" value="1"/>
</dbReference>
<evidence type="ECO:0000256" key="1">
    <source>
        <dbReference type="SAM" id="Coils"/>
    </source>
</evidence>
<dbReference type="Proteomes" id="UP000008467">
    <property type="component" value="Chromosome"/>
</dbReference>
<accession>F2JKD8</accession>
<dbReference type="HOGENOM" id="CLU_789143_0_0_9"/>
<dbReference type="CDD" id="cd04301">
    <property type="entry name" value="NAT_SF"/>
    <property type="match status" value="1"/>
</dbReference>
<protein>
    <submittedName>
        <fullName evidence="3">GCN5-related N-acetyltransferase</fullName>
    </submittedName>
</protein>
<dbReference type="InterPro" id="IPR000182">
    <property type="entry name" value="GNAT_dom"/>
</dbReference>
<proteinExistence type="predicted"/>
<keyword evidence="3" id="KW-0808">Transferase</keyword>
<evidence type="ECO:0000313" key="4">
    <source>
        <dbReference type="Proteomes" id="UP000008467"/>
    </source>
</evidence>
<dbReference type="eggNOG" id="COG3153">
    <property type="taxonomic scope" value="Bacteria"/>
</dbReference>
<dbReference type="InterPro" id="IPR039968">
    <property type="entry name" value="BcerS-like"/>
</dbReference>
<feature type="coiled-coil region" evidence="1">
    <location>
        <begin position="169"/>
        <end position="210"/>
    </location>
</feature>
<reference evidence="3 4" key="1">
    <citation type="journal article" date="2011" name="J. Bacteriol.">
        <title>Complete genome sequence of the cellulose-degrading bacterium Cellulosilyticum lentocellum.</title>
        <authorList>
            <consortium name="US DOE Joint Genome Institute"/>
            <person name="Miller D.A."/>
            <person name="Suen G."/>
            <person name="Bruce D."/>
            <person name="Copeland A."/>
            <person name="Cheng J.F."/>
            <person name="Detter C."/>
            <person name="Goodwin L.A."/>
            <person name="Han C.S."/>
            <person name="Hauser L.J."/>
            <person name="Land M.L."/>
            <person name="Lapidus A."/>
            <person name="Lucas S."/>
            <person name="Meincke L."/>
            <person name="Pitluck S."/>
            <person name="Tapia R."/>
            <person name="Teshima H."/>
            <person name="Woyke T."/>
            <person name="Fox B.G."/>
            <person name="Angert E.R."/>
            <person name="Currie C.R."/>
        </authorList>
    </citation>
    <scope>NUCLEOTIDE SEQUENCE [LARGE SCALE GENOMIC DNA]</scope>
    <source>
        <strain evidence="4">ATCC 49066 / DSM 5427 / NCIMB 11756 / RHM5</strain>
    </source>
</reference>
<feature type="domain" description="N-acetyltransferase" evidence="2">
    <location>
        <begin position="202"/>
        <end position="349"/>
    </location>
</feature>
<dbReference type="KEGG" id="cle:Clole_3975"/>
<dbReference type="EMBL" id="CP002582">
    <property type="protein sequence ID" value="ADZ85653.1"/>
    <property type="molecule type" value="Genomic_DNA"/>
</dbReference>
<dbReference type="PANTHER" id="PTHR41368">
    <property type="entry name" value="PROTEIN YGHO"/>
    <property type="match status" value="1"/>
</dbReference>
<dbReference type="Pfam" id="PF00583">
    <property type="entry name" value="Acetyltransf_1"/>
    <property type="match status" value="1"/>
</dbReference>
<sequence length="351" mass="40675">MLKIINKDALDELAEVLGKGIYEGYTLERIQREAPDFHFYLKENHEVLACCSIWIHTNMIDEKGVRAGAIGHFEACNEDSAKIVLMEACNKLKEVGEAYVIGPIDGSTWNSYRLVTHSDGSMPFLMEPKYKRGYSQWLENIGFKPTYQYFSTKETIERVVEETTKANQNEINQSKLEQSELELNELDQSINEKQRLLEIKTIKLTQLEEALDKIYEISIQSFKSNLFYKPIEREAFKAMYRGYQQFLVEELVLIAEKAGRPVGFIFAVPNYFDQTRRSVIIKTIAVLPEYQQEGIGKKLYQEITNKALNLGFTEFITALIYKGNHSQKLCESAKMMREYTLFRKELNNELS</sequence>